<evidence type="ECO:0000256" key="5">
    <source>
        <dbReference type="ARBA" id="ARBA00022833"/>
    </source>
</evidence>
<dbReference type="GO" id="GO:0005634">
    <property type="term" value="C:nucleus"/>
    <property type="evidence" value="ECO:0007669"/>
    <property type="project" value="UniProtKB-SubCell"/>
</dbReference>
<dbReference type="GO" id="GO:0008270">
    <property type="term" value="F:zinc ion binding"/>
    <property type="evidence" value="ECO:0007669"/>
    <property type="project" value="UniProtKB-KW"/>
</dbReference>
<protein>
    <submittedName>
        <fullName evidence="10">Transcription factor</fullName>
    </submittedName>
</protein>
<feature type="region of interest" description="Disordered" evidence="8">
    <location>
        <begin position="52"/>
        <end position="155"/>
    </location>
</feature>
<dbReference type="Gene3D" id="3.30.160.60">
    <property type="entry name" value="Classic Zinc Finger"/>
    <property type="match status" value="1"/>
</dbReference>
<dbReference type="Proteomes" id="UP000076580">
    <property type="component" value="Chromosome 02"/>
</dbReference>
<dbReference type="SMART" id="SM00355">
    <property type="entry name" value="ZnF_C2H2"/>
    <property type="match status" value="2"/>
</dbReference>
<feature type="region of interest" description="Disordered" evidence="8">
    <location>
        <begin position="384"/>
        <end position="403"/>
    </location>
</feature>
<feature type="domain" description="C2H2-type" evidence="9">
    <location>
        <begin position="204"/>
        <end position="235"/>
    </location>
</feature>
<sequence length="1001" mass="108175">MASLRNIMNVDDDHVESHSLKPRESAPTCPPHPAPSVTASGYATAAVLSVATTSSPATAARSHRHSPPSYSLQRLGIDPSSSSSPSPFPPARPTPRVESDRRQSTASIDSMDSHYRHGHNHSHGHGYSRSHGRGHSVGSYPSAPMRPLVSGEDSPLKLTPITGRVSRAKKGLAVHVCEICRPPKTFTRAEHLRRHQLSHTPPELACEVLGCDKVFHRRDLLERHLQKHDHGGKRSKVTTPRQGTSARPRGSKSPGQVSQGNSPPQSMLPMPHSLSSPPPPAGSKPDPSHRAMAMAPGRWSTGQSTPQLREVRDELGVGEVKTEYIIDSMPSMQSAAARTTSGYSQPRTAPSTGLGLINSIPGLCVSNVTHPSIAWQGNPVLSSYSAPPSSVSRAQLAPAPTPSPGWNRSLAHPIVARSAPSPAVGSGSYPIPFGFAVSTTQTYPSMYGDGSGIPLSGYDEVIYGSAGPNAAVRSLSPQLALGPSSETLVTTPSALPSDRVVNPMACGRQPESASALSDLLPASLSSEVRSRLPVYIDIYWARVHPLYPIIHRATFAKESGMDAEHMDVLRCSMGAVATQFLQHREHRIAGSLLHSYASQKSVTLKSTHLSLSVMQATLLCEYYARFRGRSKESYRPSPRFDALCQMVANGQPAWDSVAVGCDNFQKWERWIRVESCRRLLAACFILSVGGIWYYEQPFTSVLGLDNFSPMMLSIPLSASTQQAWESESAAAWASIDLAGTRLRTVGEALQEVVSPSSVASMPLFDASLLLAAQALQLPRRRNPTEIELVEDASCIDIHDMTIPRMLPWSPGAYTYMALHYTPLHWLLSVSGDSWAFNKKISQVSTFTEYKKKLGKWQKSGSAAIATVFAAKALKISLNLGPDPRRDDNATLALPPAGAPWVDISDFWGIYVCALVCWAFGHEGKRNVAKSSRGAAVGWLLAVAEMEPGELQGLSGREESQGVVGVVHDVLSRDCLGGRSILYSDAVGVLRRLEEVGNWKWF</sequence>
<reference evidence="10 11" key="1">
    <citation type="journal article" date="2016" name="Sci. Rep.">
        <title>Insights into Adaptations to a Near-Obligate Nematode Endoparasitic Lifestyle from the Finished Genome of Drechmeria coniospora.</title>
        <authorList>
            <person name="Zhang L."/>
            <person name="Zhou Z."/>
            <person name="Guo Q."/>
            <person name="Fokkens L."/>
            <person name="Miskei M."/>
            <person name="Pocsi I."/>
            <person name="Zhang W."/>
            <person name="Chen M."/>
            <person name="Wang L."/>
            <person name="Sun Y."/>
            <person name="Donzelli B.G."/>
            <person name="Gibson D.M."/>
            <person name="Nelson D.R."/>
            <person name="Luo J.G."/>
            <person name="Rep M."/>
            <person name="Liu H."/>
            <person name="Yang S."/>
            <person name="Wang J."/>
            <person name="Krasnoff S.B."/>
            <person name="Xu Y."/>
            <person name="Molnar I."/>
            <person name="Lin M."/>
        </authorList>
    </citation>
    <scope>NUCLEOTIDE SEQUENCE [LARGE SCALE GENOMIC DNA]</scope>
    <source>
        <strain evidence="10 11">ARSEF 6962</strain>
    </source>
</reference>
<evidence type="ECO:0000256" key="4">
    <source>
        <dbReference type="ARBA" id="ARBA00022771"/>
    </source>
</evidence>
<feature type="compositionally biased region" description="Basic residues" evidence="8">
    <location>
        <begin position="116"/>
        <end position="134"/>
    </location>
</feature>
<accession>A0A151GIK0</accession>
<keyword evidence="3" id="KW-0677">Repeat</keyword>
<dbReference type="GO" id="GO:0000785">
    <property type="term" value="C:chromatin"/>
    <property type="evidence" value="ECO:0007669"/>
    <property type="project" value="TreeGrafter"/>
</dbReference>
<keyword evidence="2" id="KW-0479">Metal-binding</keyword>
<evidence type="ECO:0000256" key="2">
    <source>
        <dbReference type="ARBA" id="ARBA00022723"/>
    </source>
</evidence>
<evidence type="ECO:0000313" key="10">
    <source>
        <dbReference type="EMBL" id="KYK56914.1"/>
    </source>
</evidence>
<dbReference type="CDD" id="cd12148">
    <property type="entry name" value="fungal_TF_MHR"/>
    <property type="match status" value="1"/>
</dbReference>
<proteinExistence type="predicted"/>
<dbReference type="PANTHER" id="PTHR40626">
    <property type="entry name" value="MIP31509P"/>
    <property type="match status" value="1"/>
</dbReference>
<dbReference type="SUPFAM" id="SSF57667">
    <property type="entry name" value="beta-beta-alpha zinc fingers"/>
    <property type="match status" value="1"/>
</dbReference>
<dbReference type="PROSITE" id="PS50157">
    <property type="entry name" value="ZINC_FINGER_C2H2_2"/>
    <property type="match status" value="1"/>
</dbReference>
<dbReference type="InterPro" id="IPR013087">
    <property type="entry name" value="Znf_C2H2_type"/>
</dbReference>
<organism evidence="10 11">
    <name type="scientific">Drechmeria coniospora</name>
    <name type="common">Nematophagous fungus</name>
    <name type="synonym">Meria coniospora</name>
    <dbReference type="NCBI Taxonomy" id="98403"/>
    <lineage>
        <taxon>Eukaryota</taxon>
        <taxon>Fungi</taxon>
        <taxon>Dikarya</taxon>
        <taxon>Ascomycota</taxon>
        <taxon>Pezizomycotina</taxon>
        <taxon>Sordariomycetes</taxon>
        <taxon>Hypocreomycetidae</taxon>
        <taxon>Hypocreales</taxon>
        <taxon>Ophiocordycipitaceae</taxon>
        <taxon>Drechmeria</taxon>
    </lineage>
</organism>
<comment type="subcellular location">
    <subcellularLocation>
        <location evidence="1">Nucleus</location>
    </subcellularLocation>
</comment>
<feature type="compositionally biased region" description="Basic residues" evidence="8">
    <location>
        <begin position="225"/>
        <end position="236"/>
    </location>
</feature>
<evidence type="ECO:0000256" key="1">
    <source>
        <dbReference type="ARBA" id="ARBA00004123"/>
    </source>
</evidence>
<dbReference type="PANTHER" id="PTHR40626:SF30">
    <property type="entry name" value="FINGER DOMAIN PROTEIN, PUTATIVE (AFU_ORTHOLOGUE AFUA_4G13600)-RELATED"/>
    <property type="match status" value="1"/>
</dbReference>
<dbReference type="Pfam" id="PF00096">
    <property type="entry name" value="zf-C2H2"/>
    <property type="match status" value="1"/>
</dbReference>
<dbReference type="GO" id="GO:0000981">
    <property type="term" value="F:DNA-binding transcription factor activity, RNA polymerase II-specific"/>
    <property type="evidence" value="ECO:0007669"/>
    <property type="project" value="InterPro"/>
</dbReference>
<keyword evidence="5" id="KW-0862">Zinc</keyword>
<comment type="caution">
    <text evidence="10">The sequence shown here is derived from an EMBL/GenBank/DDBJ whole genome shotgun (WGS) entry which is preliminary data.</text>
</comment>
<gene>
    <name evidence="10" type="ORF">DCS_03920</name>
</gene>
<keyword evidence="4 7" id="KW-0863">Zinc-finger</keyword>
<feature type="region of interest" description="Disordered" evidence="8">
    <location>
        <begin position="224"/>
        <end position="308"/>
    </location>
</feature>
<dbReference type="EMBL" id="LAYC01000002">
    <property type="protein sequence ID" value="KYK56914.1"/>
    <property type="molecule type" value="Genomic_DNA"/>
</dbReference>
<dbReference type="GO" id="GO:0000978">
    <property type="term" value="F:RNA polymerase II cis-regulatory region sequence-specific DNA binding"/>
    <property type="evidence" value="ECO:0007669"/>
    <property type="project" value="InterPro"/>
</dbReference>
<feature type="compositionally biased region" description="Low complexity" evidence="8">
    <location>
        <begin position="262"/>
        <end position="275"/>
    </location>
</feature>
<dbReference type="InterPro" id="IPR051059">
    <property type="entry name" value="VerF-like"/>
</dbReference>
<dbReference type="PROSITE" id="PS00028">
    <property type="entry name" value="ZINC_FINGER_C2H2_1"/>
    <property type="match status" value="1"/>
</dbReference>
<keyword evidence="11" id="KW-1185">Reference proteome</keyword>
<dbReference type="OrthoDB" id="6077919at2759"/>
<evidence type="ECO:0000256" key="3">
    <source>
        <dbReference type="ARBA" id="ARBA00022737"/>
    </source>
</evidence>
<dbReference type="RefSeq" id="XP_040656266.1">
    <property type="nucleotide sequence ID" value="XM_040801233.1"/>
</dbReference>
<dbReference type="GeneID" id="63716563"/>
<dbReference type="Pfam" id="PF04082">
    <property type="entry name" value="Fungal_trans"/>
    <property type="match status" value="1"/>
</dbReference>
<dbReference type="STRING" id="98403.A0A151GIK0"/>
<dbReference type="InterPro" id="IPR036236">
    <property type="entry name" value="Znf_C2H2_sf"/>
</dbReference>
<evidence type="ECO:0000256" key="8">
    <source>
        <dbReference type="SAM" id="MobiDB-lite"/>
    </source>
</evidence>
<feature type="region of interest" description="Disordered" evidence="8">
    <location>
        <begin position="1"/>
        <end position="40"/>
    </location>
</feature>
<evidence type="ECO:0000313" key="11">
    <source>
        <dbReference type="Proteomes" id="UP000076580"/>
    </source>
</evidence>
<keyword evidence="6" id="KW-0539">Nucleus</keyword>
<dbReference type="GO" id="GO:0006351">
    <property type="term" value="P:DNA-templated transcription"/>
    <property type="evidence" value="ECO:0007669"/>
    <property type="project" value="InterPro"/>
</dbReference>
<evidence type="ECO:0000256" key="7">
    <source>
        <dbReference type="PROSITE-ProRule" id="PRU00042"/>
    </source>
</evidence>
<evidence type="ECO:0000256" key="6">
    <source>
        <dbReference type="ARBA" id="ARBA00023242"/>
    </source>
</evidence>
<dbReference type="InterPro" id="IPR007219">
    <property type="entry name" value="XnlR_reg_dom"/>
</dbReference>
<name>A0A151GIK0_DRECN</name>
<evidence type="ECO:0000259" key="9">
    <source>
        <dbReference type="PROSITE" id="PS50157"/>
    </source>
</evidence>
<dbReference type="InParanoid" id="A0A151GIK0"/>
<feature type="compositionally biased region" description="Basic and acidic residues" evidence="8">
    <location>
        <begin position="11"/>
        <end position="24"/>
    </location>
</feature>
<dbReference type="AlphaFoldDB" id="A0A151GIK0"/>